<proteinExistence type="predicted"/>
<dbReference type="InterPro" id="IPR036388">
    <property type="entry name" value="WH-like_DNA-bd_sf"/>
</dbReference>
<reference evidence="5" key="2">
    <citation type="submission" date="2022-10" db="EMBL/GenBank/DDBJ databases">
        <authorList>
            <person name="Kostovova I."/>
            <person name="Moravkova M."/>
            <person name="Pechar R."/>
        </authorList>
    </citation>
    <scope>NUCLEOTIDE SEQUENCE</scope>
    <source>
        <strain evidence="5">M490A</strain>
    </source>
</reference>
<dbReference type="InterPro" id="IPR033532">
    <property type="entry name" value="AraR_ligand_bind_dom"/>
</dbReference>
<feature type="domain" description="HTH gntR-type" evidence="4">
    <location>
        <begin position="3"/>
        <end position="71"/>
    </location>
</feature>
<keyword evidence="1" id="KW-0805">Transcription regulation</keyword>
<dbReference type="Gene3D" id="1.10.10.10">
    <property type="entry name" value="Winged helix-like DNA-binding domain superfamily/Winged helix DNA-binding domain"/>
    <property type="match status" value="1"/>
</dbReference>
<dbReference type="InterPro" id="IPR000524">
    <property type="entry name" value="Tscrpt_reg_HTH_GntR"/>
</dbReference>
<dbReference type="InterPro" id="IPR028082">
    <property type="entry name" value="Peripla_BP_I"/>
</dbReference>
<dbReference type="SMART" id="SM00345">
    <property type="entry name" value="HTH_GNTR"/>
    <property type="match status" value="1"/>
</dbReference>
<dbReference type="AlphaFoldDB" id="A0A9X4ABG1"/>
<evidence type="ECO:0000259" key="4">
    <source>
        <dbReference type="PROSITE" id="PS50949"/>
    </source>
</evidence>
<dbReference type="Pfam" id="PF13377">
    <property type="entry name" value="Peripla_BP_3"/>
    <property type="match status" value="1"/>
</dbReference>
<dbReference type="InterPro" id="IPR036390">
    <property type="entry name" value="WH_DNA-bd_sf"/>
</dbReference>
<dbReference type="GO" id="GO:0003700">
    <property type="term" value="F:DNA-binding transcription factor activity"/>
    <property type="evidence" value="ECO:0007669"/>
    <property type="project" value="InterPro"/>
</dbReference>
<evidence type="ECO:0000256" key="3">
    <source>
        <dbReference type="ARBA" id="ARBA00023163"/>
    </source>
</evidence>
<dbReference type="InterPro" id="IPR046335">
    <property type="entry name" value="LacI/GalR-like_sensor"/>
</dbReference>
<dbReference type="GO" id="GO:0000976">
    <property type="term" value="F:transcription cis-regulatory region binding"/>
    <property type="evidence" value="ECO:0007669"/>
    <property type="project" value="TreeGrafter"/>
</dbReference>
<dbReference type="Proteomes" id="UP001141981">
    <property type="component" value="Unassembled WGS sequence"/>
</dbReference>
<gene>
    <name evidence="5" type="ORF">ODU72_10250</name>
</gene>
<evidence type="ECO:0000256" key="1">
    <source>
        <dbReference type="ARBA" id="ARBA00023015"/>
    </source>
</evidence>
<dbReference type="PANTHER" id="PTHR30146:SF150">
    <property type="entry name" value="ARABINOSE METABOLISM TRANSCRIPTIONAL REPRESSOR"/>
    <property type="match status" value="1"/>
</dbReference>
<name>A0A9X4ABG1_LACAM</name>
<dbReference type="EMBL" id="JAOTGY010000034">
    <property type="protein sequence ID" value="MDB6259002.1"/>
    <property type="molecule type" value="Genomic_DNA"/>
</dbReference>
<evidence type="ECO:0000256" key="2">
    <source>
        <dbReference type="ARBA" id="ARBA00023125"/>
    </source>
</evidence>
<keyword evidence="3" id="KW-0804">Transcription</keyword>
<dbReference type="Gene3D" id="3.40.50.2300">
    <property type="match status" value="2"/>
</dbReference>
<dbReference type="CDD" id="cd01541">
    <property type="entry name" value="PBP1_AraR"/>
    <property type="match status" value="1"/>
</dbReference>
<comment type="caution">
    <text evidence="5">The sequence shown here is derived from an EMBL/GenBank/DDBJ whole genome shotgun (WGS) entry which is preliminary data.</text>
</comment>
<dbReference type="RefSeq" id="WP_271868290.1">
    <property type="nucleotide sequence ID" value="NZ_JAOTGX010000028.1"/>
</dbReference>
<dbReference type="SUPFAM" id="SSF53822">
    <property type="entry name" value="Periplasmic binding protein-like I"/>
    <property type="match status" value="1"/>
</dbReference>
<dbReference type="PROSITE" id="PS50949">
    <property type="entry name" value="HTH_GNTR"/>
    <property type="match status" value="1"/>
</dbReference>
<keyword evidence="2" id="KW-0238">DNA-binding</keyword>
<organism evidence="5 6">
    <name type="scientific">Lactobacillus amylovorus</name>
    <dbReference type="NCBI Taxonomy" id="1604"/>
    <lineage>
        <taxon>Bacteria</taxon>
        <taxon>Bacillati</taxon>
        <taxon>Bacillota</taxon>
        <taxon>Bacilli</taxon>
        <taxon>Lactobacillales</taxon>
        <taxon>Lactobacillaceae</taxon>
        <taxon>Lactobacillus</taxon>
    </lineage>
</organism>
<dbReference type="SUPFAM" id="SSF46785">
    <property type="entry name" value="Winged helix' DNA-binding domain"/>
    <property type="match status" value="1"/>
</dbReference>
<sequence length="365" mass="42187">MSEIKYERVKSSLKKLIENGKYSIGDKLPTESELMKRFSVSRYTIRRAVGELENEHYIYRIQGGGMYVDDWKKQHKIVGNTKMIGVITTHLADYIFPRIISGIDRQISENGYSLILSNTHNDRQREKKAIHRMIDNQVAGIIIEPSQSALPLKDKEIYQKIKEANIPTLFINAHYSELDFPYLEVNDAQAEQEMTHHLIELGHQKILGMFQVDDRQGANRLRGFLDAYLEYPQISYMSQTIMYQSTQDMNPVVKRAVTMLEGKDKPTALVCYNDELAIQMMDVIRSIDLRIPEDISIVGFDDFIMGHYVTPRLTTIEHPKEKMGVDAANMIMSMINGEKVESKSYELRLIYNDSIMKRKNTVNFS</sequence>
<dbReference type="Pfam" id="PF00392">
    <property type="entry name" value="GntR"/>
    <property type="match status" value="1"/>
</dbReference>
<accession>A0A9X4ABG1</accession>
<evidence type="ECO:0000313" key="6">
    <source>
        <dbReference type="Proteomes" id="UP001141981"/>
    </source>
</evidence>
<protein>
    <submittedName>
        <fullName evidence="5">GntR family transcriptional regulator</fullName>
    </submittedName>
</protein>
<dbReference type="CDD" id="cd07377">
    <property type="entry name" value="WHTH_GntR"/>
    <property type="match status" value="1"/>
</dbReference>
<dbReference type="PRINTS" id="PR00035">
    <property type="entry name" value="HTHGNTR"/>
</dbReference>
<dbReference type="PANTHER" id="PTHR30146">
    <property type="entry name" value="LACI-RELATED TRANSCRIPTIONAL REPRESSOR"/>
    <property type="match status" value="1"/>
</dbReference>
<reference evidence="5" key="1">
    <citation type="journal article" date="2022" name="Microorganisms">
        <title>Antibiotic Susceptibility, Resistance Gene Determinants and Corresponding Genomic Regions in Lactobacillus amylovorus Isolates Derived from Wild Boars and Domestic Pigs.</title>
        <authorList>
            <person name="Moravkova M."/>
            <person name="Kostovova I."/>
            <person name="Kavanova K."/>
            <person name="Pechar R."/>
            <person name="Stanek S."/>
            <person name="Brychta A."/>
            <person name="Zeman M."/>
            <person name="Kubasova T."/>
        </authorList>
    </citation>
    <scope>NUCLEOTIDE SEQUENCE</scope>
    <source>
        <strain evidence="5">M490A</strain>
    </source>
</reference>
<evidence type="ECO:0000313" key="5">
    <source>
        <dbReference type="EMBL" id="MDB6259002.1"/>
    </source>
</evidence>